<organism evidence="2">
    <name type="scientific">Arundo donax</name>
    <name type="common">Giant reed</name>
    <name type="synonym">Donax arundinaceus</name>
    <dbReference type="NCBI Taxonomy" id="35708"/>
    <lineage>
        <taxon>Eukaryota</taxon>
        <taxon>Viridiplantae</taxon>
        <taxon>Streptophyta</taxon>
        <taxon>Embryophyta</taxon>
        <taxon>Tracheophyta</taxon>
        <taxon>Spermatophyta</taxon>
        <taxon>Magnoliopsida</taxon>
        <taxon>Liliopsida</taxon>
        <taxon>Poales</taxon>
        <taxon>Poaceae</taxon>
        <taxon>PACMAD clade</taxon>
        <taxon>Arundinoideae</taxon>
        <taxon>Arundineae</taxon>
        <taxon>Arundo</taxon>
    </lineage>
</organism>
<proteinExistence type="predicted"/>
<evidence type="ECO:0000259" key="1">
    <source>
        <dbReference type="Pfam" id="PF20241"/>
    </source>
</evidence>
<dbReference type="Pfam" id="PF20241">
    <property type="entry name" value="DUF6598"/>
    <property type="match status" value="1"/>
</dbReference>
<protein>
    <recommendedName>
        <fullName evidence="1">DUF6598 domain-containing protein</fullName>
    </recommendedName>
</protein>
<sequence>MDVCSLSLPLSNLMLSSEGFEKHEDRLPATLIGPQLLYASAVDVSDSGNFSDINSLSDGDDFHNKFDDDIMVSFEDVPLDCLTTEDVLGVVERVGPVESLKRLLLRALLDIPREPNCYFDFRPLPESSRDCRHVGDRCWHEYYRMSELSETTIPPKRYTHCDPSTGHQCYHESSPVLQIFDMKLRSSLSDTISPVEVYGVVAVRDGEDYCRNYLFNRSRNNPLAINRTSDHLRLMSPKRAMSMKFNCLIEVDIRVKAMGEGTEDYTLADGCMEFVEDQVSFGTLFRCSMDGPYGVAIFDLIMFEFGVEATIQLDFLRIPESGGFDIQMCGYTSLQKNLYTY</sequence>
<name>A0A0A9BWJ7_ARUDO</name>
<accession>A0A0A9BWJ7</accession>
<evidence type="ECO:0000313" key="2">
    <source>
        <dbReference type="EMBL" id="JAD63597.1"/>
    </source>
</evidence>
<feature type="domain" description="DUF6598" evidence="1">
    <location>
        <begin position="177"/>
        <end position="324"/>
    </location>
</feature>
<dbReference type="PANTHER" id="PTHR33065:SF98">
    <property type="entry name" value="DUF6598 DOMAIN-CONTAINING PROTEIN"/>
    <property type="match status" value="1"/>
</dbReference>
<dbReference type="EMBL" id="GBRH01234298">
    <property type="protein sequence ID" value="JAD63597.1"/>
    <property type="molecule type" value="Transcribed_RNA"/>
</dbReference>
<dbReference type="AlphaFoldDB" id="A0A0A9BWJ7"/>
<dbReference type="PANTHER" id="PTHR33065">
    <property type="entry name" value="OS07G0486400 PROTEIN"/>
    <property type="match status" value="1"/>
</dbReference>
<reference evidence="2" key="2">
    <citation type="journal article" date="2015" name="Data Brief">
        <title>Shoot transcriptome of the giant reed, Arundo donax.</title>
        <authorList>
            <person name="Barrero R.A."/>
            <person name="Guerrero F.D."/>
            <person name="Moolhuijzen P."/>
            <person name="Goolsby J.A."/>
            <person name="Tidwell J."/>
            <person name="Bellgard S.E."/>
            <person name="Bellgard M.I."/>
        </authorList>
    </citation>
    <scope>NUCLEOTIDE SEQUENCE</scope>
    <source>
        <tissue evidence="2">Shoot tissue taken approximately 20 cm above the soil surface</tissue>
    </source>
</reference>
<dbReference type="InterPro" id="IPR046533">
    <property type="entry name" value="DUF6598"/>
</dbReference>
<reference evidence="2" key="1">
    <citation type="submission" date="2014-09" db="EMBL/GenBank/DDBJ databases">
        <authorList>
            <person name="Magalhaes I.L.F."/>
            <person name="Oliveira U."/>
            <person name="Santos F.R."/>
            <person name="Vidigal T.H.D.A."/>
            <person name="Brescovit A.D."/>
            <person name="Santos A.J."/>
        </authorList>
    </citation>
    <scope>NUCLEOTIDE SEQUENCE</scope>
    <source>
        <tissue evidence="2">Shoot tissue taken approximately 20 cm above the soil surface</tissue>
    </source>
</reference>